<proteinExistence type="predicted"/>
<keyword evidence="3" id="KW-1185">Reference proteome</keyword>
<dbReference type="OrthoDB" id="13103at2"/>
<dbReference type="STRING" id="563192.HMPREF0179_01754"/>
<evidence type="ECO:0000313" key="2">
    <source>
        <dbReference type="EMBL" id="EFV44413.1"/>
    </source>
</evidence>
<feature type="compositionally biased region" description="Basic and acidic residues" evidence="1">
    <location>
        <begin position="145"/>
        <end position="158"/>
    </location>
</feature>
<dbReference type="eggNOG" id="COG3935">
    <property type="taxonomic scope" value="Bacteria"/>
</dbReference>
<dbReference type="RefSeq" id="WP_005027291.1">
    <property type="nucleotide sequence ID" value="NZ_KE150240.1"/>
</dbReference>
<protein>
    <submittedName>
        <fullName evidence="2">Uncharacterized protein</fullName>
    </submittedName>
</protein>
<feature type="compositionally biased region" description="Basic and acidic residues" evidence="1">
    <location>
        <begin position="126"/>
        <end position="137"/>
    </location>
</feature>
<evidence type="ECO:0000313" key="3">
    <source>
        <dbReference type="Proteomes" id="UP000006034"/>
    </source>
</evidence>
<dbReference type="EMBL" id="ADCP02000003">
    <property type="protein sequence ID" value="EFV44413.1"/>
    <property type="molecule type" value="Genomic_DNA"/>
</dbReference>
<reference evidence="2 3" key="1">
    <citation type="submission" date="2010-10" db="EMBL/GenBank/DDBJ databases">
        <authorList>
            <consortium name="The Broad Institute Genome Sequencing Platform"/>
            <person name="Ward D."/>
            <person name="Earl A."/>
            <person name="Feldgarden M."/>
            <person name="Young S.K."/>
            <person name="Gargeya S."/>
            <person name="Zeng Q."/>
            <person name="Alvarado L."/>
            <person name="Berlin A."/>
            <person name="Bochicchio J."/>
            <person name="Chapman S.B."/>
            <person name="Chen Z."/>
            <person name="Freedman E."/>
            <person name="Gellesch M."/>
            <person name="Goldberg J."/>
            <person name="Griggs A."/>
            <person name="Gujja S."/>
            <person name="Heilman E."/>
            <person name="Heiman D."/>
            <person name="Howarth C."/>
            <person name="Mehta T."/>
            <person name="Neiman D."/>
            <person name="Pearson M."/>
            <person name="Roberts A."/>
            <person name="Saif S."/>
            <person name="Shea T."/>
            <person name="Shenoy N."/>
            <person name="Sisk P."/>
            <person name="Stolte C."/>
            <person name="Sykes S."/>
            <person name="White J."/>
            <person name="Yandava C."/>
            <person name="Allen-Vercoe E."/>
            <person name="Sibley C."/>
            <person name="Ambrose C.E."/>
            <person name="Strauss J."/>
            <person name="Daigneault M."/>
            <person name="Haas B."/>
            <person name="Nusbaum C."/>
            <person name="Birren B."/>
        </authorList>
    </citation>
    <scope>NUCLEOTIDE SEQUENCE [LARGE SCALE GENOMIC DNA]</scope>
    <source>
        <strain evidence="2 3">3_1_6</strain>
    </source>
</reference>
<evidence type="ECO:0000256" key="1">
    <source>
        <dbReference type="SAM" id="MobiDB-lite"/>
    </source>
</evidence>
<dbReference type="AlphaFoldDB" id="E5Y6E1"/>
<sequence length="353" mass="38928">MGGYFKVWRKIEDSKSWSRGALYRGLMITLLQKANWKQGYFHGQEILPGQLACSGASLASELDLSRYQVMRMLATLEDDGFISRQTFGKVCTLITVVNWQLYQSATEEAAQQPHNGRTSSAQVPHTIEEGKKARKEIPPASADAAEERASLLGKEKQEGAGARTGSAHVTNKAPRSAASATGEGPAPEPAYRTATKRVLTGQRLAWFNRVWDAFGYKRNKAEAADAFIDIEGLSEPLVAAICRAAEQEAARRPDLVARGKTPKMLTGWLSGRRWEDEADAPPPLVPVAARGPLLGDPVIDVPTQEQRDEGWKAGLSFMEKWRHGERPNQAGQFDRRKPLPIPANFRSVLQRAL</sequence>
<feature type="region of interest" description="Disordered" evidence="1">
    <location>
        <begin position="108"/>
        <end position="191"/>
    </location>
</feature>
<dbReference type="GeneID" id="78087437"/>
<dbReference type="HOGENOM" id="CLU_784503_0_0_7"/>
<accession>E5Y6E1</accession>
<reference evidence="2 3" key="2">
    <citation type="submission" date="2013-04" db="EMBL/GenBank/DDBJ databases">
        <title>The Genome Sequence of Bilophila wadsworthia 3_1_6.</title>
        <authorList>
            <consortium name="The Broad Institute Genomics Platform"/>
            <person name="Earl A."/>
            <person name="Ward D."/>
            <person name="Feldgarden M."/>
            <person name="Gevers D."/>
            <person name="Sibley C."/>
            <person name="Strauss J."/>
            <person name="Allen-Vercoe E."/>
            <person name="Walker B."/>
            <person name="Young S."/>
            <person name="Zeng Q."/>
            <person name="Gargeya S."/>
            <person name="Fitzgerald M."/>
            <person name="Haas B."/>
            <person name="Abouelleil A."/>
            <person name="Allen A.W."/>
            <person name="Alvarado L."/>
            <person name="Arachchi H.M."/>
            <person name="Berlin A.M."/>
            <person name="Chapman S.B."/>
            <person name="Gainer-Dewar J."/>
            <person name="Goldberg J."/>
            <person name="Griggs A."/>
            <person name="Gujja S."/>
            <person name="Hansen M."/>
            <person name="Howarth C."/>
            <person name="Imamovic A."/>
            <person name="Ireland A."/>
            <person name="Larimer J."/>
            <person name="McCowan C."/>
            <person name="Murphy C."/>
            <person name="Pearson M."/>
            <person name="Poon T.W."/>
            <person name="Priest M."/>
            <person name="Roberts A."/>
            <person name="Saif S."/>
            <person name="Shea T."/>
            <person name="Sisk P."/>
            <person name="Sykes S."/>
            <person name="Wortman J."/>
            <person name="Nusbaum C."/>
            <person name="Birren B."/>
        </authorList>
    </citation>
    <scope>NUCLEOTIDE SEQUENCE [LARGE SCALE GENOMIC DNA]</scope>
    <source>
        <strain evidence="2 3">3_1_6</strain>
    </source>
</reference>
<comment type="caution">
    <text evidence="2">The sequence shown here is derived from an EMBL/GenBank/DDBJ whole genome shotgun (WGS) entry which is preliminary data.</text>
</comment>
<name>E5Y6E1_BILW3</name>
<organism evidence="2 3">
    <name type="scientific">Bilophila wadsworthia (strain 3_1_6)</name>
    <dbReference type="NCBI Taxonomy" id="563192"/>
    <lineage>
        <taxon>Bacteria</taxon>
        <taxon>Pseudomonadati</taxon>
        <taxon>Thermodesulfobacteriota</taxon>
        <taxon>Desulfovibrionia</taxon>
        <taxon>Desulfovibrionales</taxon>
        <taxon>Desulfovibrionaceae</taxon>
        <taxon>Bilophila</taxon>
    </lineage>
</organism>
<dbReference type="Proteomes" id="UP000006034">
    <property type="component" value="Unassembled WGS sequence"/>
</dbReference>
<feature type="compositionally biased region" description="Polar residues" evidence="1">
    <location>
        <begin position="112"/>
        <end position="123"/>
    </location>
</feature>
<gene>
    <name evidence="2" type="ORF">HMPREF0179_01754</name>
</gene>